<organism evidence="2 3">
    <name type="scientific">Knufia fluminis</name>
    <dbReference type="NCBI Taxonomy" id="191047"/>
    <lineage>
        <taxon>Eukaryota</taxon>
        <taxon>Fungi</taxon>
        <taxon>Dikarya</taxon>
        <taxon>Ascomycota</taxon>
        <taxon>Pezizomycotina</taxon>
        <taxon>Eurotiomycetes</taxon>
        <taxon>Chaetothyriomycetidae</taxon>
        <taxon>Chaetothyriales</taxon>
        <taxon>Trichomeriaceae</taxon>
        <taxon>Knufia</taxon>
    </lineage>
</organism>
<gene>
    <name evidence="2" type="ORF">OHC33_005269</name>
</gene>
<dbReference type="EMBL" id="JAKLMC020000010">
    <property type="protein sequence ID" value="KAK5953997.1"/>
    <property type="molecule type" value="Genomic_DNA"/>
</dbReference>
<keyword evidence="3" id="KW-1185">Reference proteome</keyword>
<evidence type="ECO:0000256" key="1">
    <source>
        <dbReference type="SAM" id="MobiDB-lite"/>
    </source>
</evidence>
<evidence type="ECO:0000313" key="2">
    <source>
        <dbReference type="EMBL" id="KAK5953997.1"/>
    </source>
</evidence>
<feature type="region of interest" description="Disordered" evidence="1">
    <location>
        <begin position="146"/>
        <end position="166"/>
    </location>
</feature>
<accession>A0AAN8EM57</accession>
<protein>
    <submittedName>
        <fullName evidence="2">Uncharacterized protein</fullName>
    </submittedName>
</protein>
<dbReference type="AlphaFoldDB" id="A0AAN8EM57"/>
<reference evidence="2 3" key="1">
    <citation type="submission" date="2022-12" db="EMBL/GenBank/DDBJ databases">
        <title>Genomic features and morphological characterization of a novel Knufia sp. strain isolated from spacecraft assembly facility.</title>
        <authorList>
            <person name="Teixeira M."/>
            <person name="Chander A.M."/>
            <person name="Stajich J.E."/>
            <person name="Venkateswaran K."/>
        </authorList>
    </citation>
    <scope>NUCLEOTIDE SEQUENCE [LARGE SCALE GENOMIC DNA]</scope>
    <source>
        <strain evidence="2 3">FJI-L2-BK-P2</strain>
    </source>
</reference>
<proteinExistence type="predicted"/>
<name>A0AAN8EM57_9EURO</name>
<comment type="caution">
    <text evidence="2">The sequence shown here is derived from an EMBL/GenBank/DDBJ whole genome shotgun (WGS) entry which is preliminary data.</text>
</comment>
<sequence>MAQPFRFLELPMELQVKVFTFYLDAPFDIVIERSVSEESGPEGRLVEKEIKDCRSTYAALWSSPQLYQQAKQAFHEGFSGRVDFVHFCPRFGECLGKLMVSVYKSLPKDKVKTITWGEMEQCQCREWPKCNLDYDEETTLYINGELRKPPGKIGINDQDHEDKTADEDNFGRYFDYDLDGLWEHAVCEQCSGDAHSQSERSESDEEIVSERNEHDEDVSDGEHHTEDESDESGLVTQLTQELTRKLLALDEFDSDDEYNADGYDDQGQALCKCPLNLAETFPNLESVEFAIKYYRSEDIPPITHERQIPNLLDGCLDHIFTEYALEQIALFPPTYGQTIVTQTTGRPVTVRLTFFDYMHYVVGSWRFGEETPTGAQHWQYYVIMYEFENIDNLRVVSREITSVQPHNAN</sequence>
<feature type="region of interest" description="Disordered" evidence="1">
    <location>
        <begin position="193"/>
        <end position="235"/>
    </location>
</feature>
<dbReference type="Proteomes" id="UP001316803">
    <property type="component" value="Unassembled WGS sequence"/>
</dbReference>
<evidence type="ECO:0000313" key="3">
    <source>
        <dbReference type="Proteomes" id="UP001316803"/>
    </source>
</evidence>
<feature type="compositionally biased region" description="Basic and acidic residues" evidence="1">
    <location>
        <begin position="208"/>
        <end position="226"/>
    </location>
</feature>